<keyword evidence="1" id="KW-0175">Coiled coil</keyword>
<dbReference type="Proteomes" id="UP000245812">
    <property type="component" value="Unassembled WGS sequence"/>
</dbReference>
<feature type="signal peptide" evidence="2">
    <location>
        <begin position="1"/>
        <end position="21"/>
    </location>
</feature>
<dbReference type="PROSITE" id="PS51257">
    <property type="entry name" value="PROKAR_LIPOPROTEIN"/>
    <property type="match status" value="1"/>
</dbReference>
<dbReference type="OrthoDB" id="5959537at2"/>
<evidence type="ECO:0000256" key="2">
    <source>
        <dbReference type="SAM" id="SignalP"/>
    </source>
</evidence>
<feature type="coiled-coil region" evidence="1">
    <location>
        <begin position="176"/>
        <end position="210"/>
    </location>
</feature>
<reference evidence="4 5" key="1">
    <citation type="submission" date="2018-05" db="EMBL/GenBank/DDBJ databases">
        <title>Genomic Encyclopedia of Type Strains, Phase IV (KMG-IV): sequencing the most valuable type-strain genomes for metagenomic binning, comparative biology and taxonomic classification.</title>
        <authorList>
            <person name="Goeker M."/>
        </authorList>
    </citation>
    <scope>NUCLEOTIDE SEQUENCE [LARGE SCALE GENOMIC DNA]</scope>
    <source>
        <strain evidence="4 5">DSM 14263</strain>
    </source>
</reference>
<keyword evidence="5" id="KW-1185">Reference proteome</keyword>
<dbReference type="RefSeq" id="WP_109722441.1">
    <property type="nucleotide sequence ID" value="NZ_MSZV01000106.1"/>
</dbReference>
<proteinExistence type="predicted"/>
<sequence>MRKPISIAAAIVLAAACTAHAQQPGGTGGIRYKWVDDKGLPHFSDSLTAEAMKFGYDLVNDQGMVVQHVPRQLTPEERAAQQKLAAQQAAAQRAAEAQRRAEEQMLVAYPDEAAFQRAQQDQLDTIDQQINTTRINLRSQEKTLTDLLTRAGDLERAKQPVPKFLNDRIAEQRNIVAGQRNALEREQAARAAAEQQAAAQLKRYRELKAAQQPPA</sequence>
<feature type="domain" description="DUF4124" evidence="3">
    <location>
        <begin position="32"/>
        <end position="98"/>
    </location>
</feature>
<name>A0A316IH13_9GAMM</name>
<evidence type="ECO:0000313" key="4">
    <source>
        <dbReference type="EMBL" id="PWK92621.1"/>
    </source>
</evidence>
<dbReference type="EMBL" id="QGHC01000002">
    <property type="protein sequence ID" value="PWK92621.1"/>
    <property type="molecule type" value="Genomic_DNA"/>
</dbReference>
<organism evidence="4 5">
    <name type="scientific">Fulvimonas soli</name>
    <dbReference type="NCBI Taxonomy" id="155197"/>
    <lineage>
        <taxon>Bacteria</taxon>
        <taxon>Pseudomonadati</taxon>
        <taxon>Pseudomonadota</taxon>
        <taxon>Gammaproteobacteria</taxon>
        <taxon>Lysobacterales</taxon>
        <taxon>Rhodanobacteraceae</taxon>
        <taxon>Fulvimonas</taxon>
    </lineage>
</organism>
<comment type="caution">
    <text evidence="4">The sequence shown here is derived from an EMBL/GenBank/DDBJ whole genome shotgun (WGS) entry which is preliminary data.</text>
</comment>
<evidence type="ECO:0000256" key="1">
    <source>
        <dbReference type="SAM" id="Coils"/>
    </source>
</evidence>
<dbReference type="Pfam" id="PF13511">
    <property type="entry name" value="DUF4124"/>
    <property type="match status" value="1"/>
</dbReference>
<dbReference type="AlphaFoldDB" id="A0A316IH13"/>
<evidence type="ECO:0000313" key="5">
    <source>
        <dbReference type="Proteomes" id="UP000245812"/>
    </source>
</evidence>
<dbReference type="InterPro" id="IPR025392">
    <property type="entry name" value="DUF4124"/>
</dbReference>
<feature type="chain" id="PRO_5016333430" evidence="2">
    <location>
        <begin position="22"/>
        <end position="215"/>
    </location>
</feature>
<accession>A0A316IH13</accession>
<gene>
    <name evidence="4" type="ORF">C7456_102356</name>
</gene>
<keyword evidence="2" id="KW-0732">Signal</keyword>
<evidence type="ECO:0000259" key="3">
    <source>
        <dbReference type="Pfam" id="PF13511"/>
    </source>
</evidence>
<protein>
    <submittedName>
        <fullName evidence="4">Uncharacterized protein DUF4124</fullName>
    </submittedName>
</protein>